<protein>
    <submittedName>
        <fullName evidence="3">Diguanylate cyclase</fullName>
    </submittedName>
</protein>
<feature type="domain" description="GGDEF" evidence="1">
    <location>
        <begin position="194"/>
        <end position="321"/>
    </location>
</feature>
<dbReference type="CDD" id="cd01949">
    <property type="entry name" value="GGDEF"/>
    <property type="match status" value="1"/>
</dbReference>
<accession>A0A2K4XFC7</accession>
<dbReference type="RefSeq" id="WP_058550213.1">
    <property type="nucleotide sequence ID" value="NZ_AQGW01000025.1"/>
</dbReference>
<evidence type="ECO:0000313" key="4">
    <source>
        <dbReference type="Proteomes" id="UP000238288"/>
    </source>
</evidence>
<name>A0A2K4XFC7_PSEVC</name>
<sequence length="321" mass="36534">MIKPETPSNEIERLRALRALKILDTAHEERFDRVTRIAKHLFNVSISLVTLIDEDRQWFKSRQGLGVCELPRESSFCGHTINQNELLIIPDTSSDERFFDNPFVVGDPKIRFYAGFPLKLKQGVIIGTLCLADDKPRNLSDEEKQLLRDLGSLVEQEIQSIQLATIDELTKISNRRGFLSLAEHTLNNCKKNKVSMTLILFDLNKFKQINDVYGHHEGDFVLTKFAQVMLSSFCDCEVIGRLGGDEFVVMLSDSGAKKADDALLCFTNAIEQTNSILNKPYNIDYSFGVVNFTYNTDKTVVEMIQDADTAMYKQKKQCNPY</sequence>
<evidence type="ECO:0000313" key="3">
    <source>
        <dbReference type="EMBL" id="SOU43022.1"/>
    </source>
</evidence>
<dbReference type="SUPFAM" id="SSF55781">
    <property type="entry name" value="GAF domain-like"/>
    <property type="match status" value="1"/>
</dbReference>
<evidence type="ECO:0000313" key="2">
    <source>
        <dbReference type="EMBL" id="MBE0384642.1"/>
    </source>
</evidence>
<dbReference type="SMART" id="SM00267">
    <property type="entry name" value="GGDEF"/>
    <property type="match status" value="1"/>
</dbReference>
<dbReference type="NCBIfam" id="TIGR00254">
    <property type="entry name" value="GGDEF"/>
    <property type="match status" value="1"/>
</dbReference>
<dbReference type="Proteomes" id="UP000615003">
    <property type="component" value="Unassembled WGS sequence"/>
</dbReference>
<dbReference type="Gene3D" id="3.30.70.270">
    <property type="match status" value="1"/>
</dbReference>
<dbReference type="PANTHER" id="PTHR43102:SF2">
    <property type="entry name" value="GAF DOMAIN-CONTAINING PROTEIN"/>
    <property type="match status" value="1"/>
</dbReference>
<dbReference type="SUPFAM" id="SSF55073">
    <property type="entry name" value="Nucleotide cyclase"/>
    <property type="match status" value="1"/>
</dbReference>
<dbReference type="OrthoDB" id="9812358at2"/>
<dbReference type="Pfam" id="PF01590">
    <property type="entry name" value="GAF"/>
    <property type="match status" value="1"/>
</dbReference>
<dbReference type="InterPro" id="IPR003018">
    <property type="entry name" value="GAF"/>
</dbReference>
<evidence type="ECO:0000259" key="1">
    <source>
        <dbReference type="PROSITE" id="PS50887"/>
    </source>
</evidence>
<dbReference type="PROSITE" id="PS50887">
    <property type="entry name" value="GGDEF"/>
    <property type="match status" value="1"/>
</dbReference>
<keyword evidence="5" id="KW-1185">Reference proteome</keyword>
<dbReference type="InterPro" id="IPR043128">
    <property type="entry name" value="Rev_trsase/Diguanyl_cyclase"/>
</dbReference>
<dbReference type="Proteomes" id="UP000238288">
    <property type="component" value="Chromosome PCAR9b"/>
</dbReference>
<dbReference type="EMBL" id="AQGW01000025">
    <property type="protein sequence ID" value="MBE0384642.1"/>
    <property type="molecule type" value="Genomic_DNA"/>
</dbReference>
<organism evidence="3 4">
    <name type="scientific">Pseudoalteromonas carrageenovora IAM 12662</name>
    <dbReference type="NCBI Taxonomy" id="1314868"/>
    <lineage>
        <taxon>Bacteria</taxon>
        <taxon>Pseudomonadati</taxon>
        <taxon>Pseudomonadota</taxon>
        <taxon>Gammaproteobacteria</taxon>
        <taxon>Alteromonadales</taxon>
        <taxon>Pseudoalteromonadaceae</taxon>
        <taxon>Pseudoalteromonas</taxon>
    </lineage>
</organism>
<proteinExistence type="predicted"/>
<dbReference type="GeneID" id="93665726"/>
<dbReference type="AlphaFoldDB" id="A0A2K4XFC7"/>
<dbReference type="InterPro" id="IPR029016">
    <property type="entry name" value="GAF-like_dom_sf"/>
</dbReference>
<dbReference type="InterPro" id="IPR029787">
    <property type="entry name" value="Nucleotide_cyclase"/>
</dbReference>
<dbReference type="Gene3D" id="3.30.450.40">
    <property type="match status" value="1"/>
</dbReference>
<dbReference type="Pfam" id="PF00990">
    <property type="entry name" value="GGDEF"/>
    <property type="match status" value="1"/>
</dbReference>
<evidence type="ECO:0000313" key="5">
    <source>
        <dbReference type="Proteomes" id="UP000615003"/>
    </source>
</evidence>
<reference evidence="3 4" key="2">
    <citation type="submission" date="2017-11" db="EMBL/GenBank/DDBJ databases">
        <authorList>
            <person name="Han C.G."/>
        </authorList>
    </citation>
    <scope>NUCLEOTIDE SEQUENCE [LARGE SCALE GENOMIC DNA]</scope>
    <source>
        <strain evidence="4">ATCC 43555</strain>
        <strain evidence="3">ATCC43555</strain>
    </source>
</reference>
<dbReference type="PANTHER" id="PTHR43102">
    <property type="entry name" value="SLR1143 PROTEIN"/>
    <property type="match status" value="1"/>
</dbReference>
<gene>
    <name evidence="3" type="ORF">PCAR9_B0555</name>
    <name evidence="2" type="ORF">PCARR_b0654</name>
</gene>
<reference evidence="2 5" key="1">
    <citation type="submission" date="2015-06" db="EMBL/GenBank/DDBJ databases">
        <title>Genome sequence of Pseudoalteromonas carrageenovora.</title>
        <authorList>
            <person name="Xie B.-B."/>
            <person name="Rong J.-C."/>
            <person name="Qin Q.-L."/>
            <person name="Zhang Y.-Z."/>
        </authorList>
    </citation>
    <scope>NUCLEOTIDE SEQUENCE [LARGE SCALE GENOMIC DNA]</scope>
    <source>
        <strain evidence="2 5">IAM 12662</strain>
    </source>
</reference>
<dbReference type="InterPro" id="IPR000160">
    <property type="entry name" value="GGDEF_dom"/>
</dbReference>
<dbReference type="EMBL" id="LT965929">
    <property type="protein sequence ID" value="SOU43022.1"/>
    <property type="molecule type" value="Genomic_DNA"/>
</dbReference>
<dbReference type="SMART" id="SM00065">
    <property type="entry name" value="GAF"/>
    <property type="match status" value="1"/>
</dbReference>